<evidence type="ECO:0000256" key="27">
    <source>
        <dbReference type="ARBA" id="ARBA00048088"/>
    </source>
</evidence>
<evidence type="ECO:0000256" key="16">
    <source>
        <dbReference type="ARBA" id="ARBA00023098"/>
    </source>
</evidence>
<evidence type="ECO:0000256" key="29">
    <source>
        <dbReference type="ARBA" id="ARBA00048989"/>
    </source>
</evidence>
<comment type="function">
    <text evidence="19">Broad spectrum monooxygenase that catalyzes the oxygenation of a wide variety of nitrogen- and sulfur-containing compounds including xenobiotics. Catalyzes the S-oxygenation of hypotaurine to produce taurine, an organic osmolyte involved in cell volume regulation as well as a variety of cytoprotective and developmental processes. In vitro, catalyzes the N-oxygenation of trimethylamine (TMA) to produce trimethylamine N-oxide (TMAO) and could therefore participate to the detoxification of this compound that is generated by the action of gut microbiota from dietary precursors such as choline, choline containing compounds, betaine or L-carnitine.</text>
</comment>
<evidence type="ECO:0000256" key="30">
    <source>
        <dbReference type="ARBA" id="ARBA00048990"/>
    </source>
</evidence>
<proteinExistence type="inferred from homology"/>
<evidence type="ECO:0000256" key="3">
    <source>
        <dbReference type="ARBA" id="ARBA00004524"/>
    </source>
</evidence>
<dbReference type="Pfam" id="PF00743">
    <property type="entry name" value="FMO-like"/>
    <property type="match status" value="1"/>
</dbReference>
<dbReference type="GO" id="GO:0050660">
    <property type="term" value="F:flavin adenine dinucleotide binding"/>
    <property type="evidence" value="ECO:0007669"/>
    <property type="project" value="InterPro"/>
</dbReference>
<dbReference type="FunFam" id="3.50.50.60:FF:000159">
    <property type="entry name" value="Dimethylaniline monooxygenase [N-oxide-forming]"/>
    <property type="match status" value="1"/>
</dbReference>
<keyword evidence="13 34" id="KW-1133">Transmembrane helix</keyword>
<dbReference type="EC" id="1.-.-.-" evidence="33"/>
<dbReference type="InterPro" id="IPR002257">
    <property type="entry name" value="Flavin_mOase_5"/>
</dbReference>
<comment type="catalytic activity">
    <reaction evidence="27">
        <text>trimethylamine + NADPH + O2 = trimethylamine N-oxide + NADP(+) + H2O</text>
        <dbReference type="Rhea" id="RHEA:31979"/>
        <dbReference type="ChEBI" id="CHEBI:15377"/>
        <dbReference type="ChEBI" id="CHEBI:15379"/>
        <dbReference type="ChEBI" id="CHEBI:15724"/>
        <dbReference type="ChEBI" id="CHEBI:57783"/>
        <dbReference type="ChEBI" id="CHEBI:58349"/>
        <dbReference type="ChEBI" id="CHEBI:58389"/>
        <dbReference type="EC" id="1.14.13.148"/>
    </reaction>
    <physiologicalReaction direction="left-to-right" evidence="27">
        <dbReference type="Rhea" id="RHEA:31980"/>
    </physiologicalReaction>
</comment>
<comment type="catalytic activity">
    <reaction evidence="32">
        <text>octan-3-one + NADPH + O2 + H(+) = pentyl propanoate + NADP(+) + H2O</text>
        <dbReference type="Rhea" id="RHEA:54840"/>
        <dbReference type="ChEBI" id="CHEBI:15377"/>
        <dbReference type="ChEBI" id="CHEBI:15378"/>
        <dbReference type="ChEBI" id="CHEBI:15379"/>
        <dbReference type="ChEBI" id="CHEBI:57783"/>
        <dbReference type="ChEBI" id="CHEBI:58349"/>
        <dbReference type="ChEBI" id="CHEBI:80946"/>
        <dbReference type="ChEBI" id="CHEBI:87373"/>
    </reaction>
    <physiologicalReaction direction="left-to-right" evidence="32">
        <dbReference type="Rhea" id="RHEA:54841"/>
    </physiologicalReaction>
</comment>
<comment type="catalytic activity">
    <reaction evidence="22">
        <text>heptan-2-one + NADPH + O2 + H(+) = pentyl acetate + NADP(+) + H2O</text>
        <dbReference type="Rhea" id="RHEA:54836"/>
        <dbReference type="ChEBI" id="CHEBI:5672"/>
        <dbReference type="ChEBI" id="CHEBI:15377"/>
        <dbReference type="ChEBI" id="CHEBI:15378"/>
        <dbReference type="ChEBI" id="CHEBI:15379"/>
        <dbReference type="ChEBI" id="CHEBI:57783"/>
        <dbReference type="ChEBI" id="CHEBI:58349"/>
        <dbReference type="ChEBI" id="CHEBI:87362"/>
    </reaction>
    <physiologicalReaction direction="left-to-right" evidence="22">
        <dbReference type="Rhea" id="RHEA:54837"/>
    </physiologicalReaction>
</comment>
<evidence type="ECO:0000256" key="34">
    <source>
        <dbReference type="SAM" id="Phobius"/>
    </source>
</evidence>
<evidence type="ECO:0000256" key="21">
    <source>
        <dbReference type="ARBA" id="ARBA00047426"/>
    </source>
</evidence>
<comment type="catalytic activity">
    <reaction evidence="21">
        <text>hexan-3-one + NADPH + O2 + H(+) = propyl propanoate + NADP(+) + H2O</text>
        <dbReference type="Rhea" id="RHEA:54848"/>
        <dbReference type="ChEBI" id="CHEBI:15377"/>
        <dbReference type="ChEBI" id="CHEBI:15378"/>
        <dbReference type="ChEBI" id="CHEBI:15379"/>
        <dbReference type="ChEBI" id="CHEBI:57783"/>
        <dbReference type="ChEBI" id="CHEBI:58349"/>
        <dbReference type="ChEBI" id="CHEBI:89828"/>
        <dbReference type="ChEBI" id="CHEBI:89891"/>
    </reaction>
    <physiologicalReaction direction="left-to-right" evidence="21">
        <dbReference type="Rhea" id="RHEA:54849"/>
    </physiologicalReaction>
</comment>
<keyword evidence="14 33" id="KW-0560">Oxidoreductase</keyword>
<comment type="catalytic activity">
    <reaction evidence="26">
        <text>hypotaurine + NADPH + O2 + H(+) = taurine + NADP(+) + H2O</text>
        <dbReference type="Rhea" id="RHEA:69819"/>
        <dbReference type="ChEBI" id="CHEBI:15377"/>
        <dbReference type="ChEBI" id="CHEBI:15378"/>
        <dbReference type="ChEBI" id="CHEBI:15379"/>
        <dbReference type="ChEBI" id="CHEBI:57783"/>
        <dbReference type="ChEBI" id="CHEBI:57853"/>
        <dbReference type="ChEBI" id="CHEBI:58349"/>
        <dbReference type="ChEBI" id="CHEBI:507393"/>
        <dbReference type="EC" id="1.14.13.8"/>
    </reaction>
    <physiologicalReaction direction="left-to-right" evidence="26">
        <dbReference type="Rhea" id="RHEA:69820"/>
    </physiologicalReaction>
</comment>
<keyword evidence="15 33" id="KW-0503">Monooxygenase</keyword>
<keyword evidence="6" id="KW-0597">Phosphoprotein</keyword>
<evidence type="ECO:0000256" key="4">
    <source>
        <dbReference type="ARBA" id="ARBA00009183"/>
    </source>
</evidence>
<evidence type="ECO:0000256" key="33">
    <source>
        <dbReference type="RuleBase" id="RU361177"/>
    </source>
</evidence>
<dbReference type="Ensembl" id="ENSSMAT00000055003.1">
    <property type="protein sequence ID" value="ENSSMAP00000040400.1"/>
    <property type="gene ID" value="ENSSMAG00000017459.2"/>
</dbReference>
<evidence type="ECO:0000256" key="10">
    <source>
        <dbReference type="ARBA" id="ARBA00022827"/>
    </source>
</evidence>
<organism evidence="35 36">
    <name type="scientific">Scophthalmus maximus</name>
    <name type="common">Turbot</name>
    <name type="synonym">Psetta maxima</name>
    <dbReference type="NCBI Taxonomy" id="52904"/>
    <lineage>
        <taxon>Eukaryota</taxon>
        <taxon>Metazoa</taxon>
        <taxon>Chordata</taxon>
        <taxon>Craniata</taxon>
        <taxon>Vertebrata</taxon>
        <taxon>Euteleostomi</taxon>
        <taxon>Actinopterygii</taxon>
        <taxon>Neopterygii</taxon>
        <taxon>Teleostei</taxon>
        <taxon>Neoteleostei</taxon>
        <taxon>Acanthomorphata</taxon>
        <taxon>Carangaria</taxon>
        <taxon>Pleuronectiformes</taxon>
        <taxon>Pleuronectoidei</taxon>
        <taxon>Scophthalmidae</taxon>
        <taxon>Scophthalmus</taxon>
    </lineage>
</organism>
<dbReference type="PRINTS" id="PR00370">
    <property type="entry name" value="FMOXYGENASE"/>
</dbReference>
<comment type="cofactor">
    <cofactor evidence="1 33">
        <name>FAD</name>
        <dbReference type="ChEBI" id="CHEBI:57692"/>
    </cofactor>
</comment>
<dbReference type="GO" id="GO:0016174">
    <property type="term" value="F:NAD(P)H oxidase H2O2-forming activity"/>
    <property type="evidence" value="ECO:0007669"/>
    <property type="project" value="UniProtKB-EC"/>
</dbReference>
<comment type="subcellular location">
    <subcellularLocation>
        <location evidence="2">Endoplasmic reticulum membrane</location>
        <topology evidence="2">Single-pass membrane protein</topology>
    </subcellularLocation>
    <subcellularLocation>
        <location evidence="3">Microsome membrane</location>
    </subcellularLocation>
</comment>
<comment type="catalytic activity">
    <reaction evidence="31">
        <text>N,N-dimethylaniline + NADPH + O2 + H(+) = N,N-dimethylaniline N-oxide + NADP(+) + H2O</text>
        <dbReference type="Rhea" id="RHEA:24468"/>
        <dbReference type="ChEBI" id="CHEBI:15377"/>
        <dbReference type="ChEBI" id="CHEBI:15378"/>
        <dbReference type="ChEBI" id="CHEBI:15379"/>
        <dbReference type="ChEBI" id="CHEBI:16269"/>
        <dbReference type="ChEBI" id="CHEBI:17735"/>
        <dbReference type="ChEBI" id="CHEBI:57783"/>
        <dbReference type="ChEBI" id="CHEBI:58349"/>
        <dbReference type="EC" id="1.14.13.8"/>
    </reaction>
    <physiologicalReaction direction="left-to-right" evidence="31">
        <dbReference type="Rhea" id="RHEA:24469"/>
    </physiologicalReaction>
</comment>
<evidence type="ECO:0000256" key="12">
    <source>
        <dbReference type="ARBA" id="ARBA00022857"/>
    </source>
</evidence>
<dbReference type="Gene3D" id="3.50.50.60">
    <property type="entry name" value="FAD/NAD(P)-binding domain"/>
    <property type="match status" value="1"/>
</dbReference>
<dbReference type="SUPFAM" id="SSF51905">
    <property type="entry name" value="FAD/NAD(P)-binding domain"/>
    <property type="match status" value="2"/>
</dbReference>
<dbReference type="GO" id="GO:0006629">
    <property type="term" value="P:lipid metabolic process"/>
    <property type="evidence" value="ECO:0007669"/>
    <property type="project" value="UniProtKB-KW"/>
</dbReference>
<dbReference type="GO" id="GO:0050661">
    <property type="term" value="F:NADP binding"/>
    <property type="evidence" value="ECO:0007669"/>
    <property type="project" value="InterPro"/>
</dbReference>
<dbReference type="InterPro" id="IPR036188">
    <property type="entry name" value="FAD/NAD-bd_sf"/>
</dbReference>
<keyword evidence="7 33" id="KW-0285">Flavoprotein</keyword>
<evidence type="ECO:0000256" key="28">
    <source>
        <dbReference type="ARBA" id="ARBA00048459"/>
    </source>
</evidence>
<comment type="catalytic activity">
    <reaction evidence="23">
        <text>sulcatone + NADPH + O2 + H(+) = 4-methylpent-3-en-1-yl acetate + NADP(+) + H2O</text>
        <dbReference type="Rhea" id="RHEA:54864"/>
        <dbReference type="ChEBI" id="CHEBI:15377"/>
        <dbReference type="ChEBI" id="CHEBI:15378"/>
        <dbReference type="ChEBI" id="CHEBI:15379"/>
        <dbReference type="ChEBI" id="CHEBI:16310"/>
        <dbReference type="ChEBI" id="CHEBI:57783"/>
        <dbReference type="ChEBI" id="CHEBI:58349"/>
        <dbReference type="ChEBI" id="CHEBI:138373"/>
    </reaction>
    <physiologicalReaction direction="left-to-right" evidence="23">
        <dbReference type="Rhea" id="RHEA:54865"/>
    </physiologicalReaction>
</comment>
<dbReference type="GO" id="GO:0034899">
    <property type="term" value="F:trimethylamine monooxygenase activity"/>
    <property type="evidence" value="ECO:0007669"/>
    <property type="project" value="UniProtKB-EC"/>
</dbReference>
<dbReference type="PANTHER" id="PTHR23023">
    <property type="entry name" value="DIMETHYLANILINE MONOOXYGENASE"/>
    <property type="match status" value="1"/>
</dbReference>
<evidence type="ECO:0000313" key="36">
    <source>
        <dbReference type="Proteomes" id="UP000694558"/>
    </source>
</evidence>
<keyword evidence="8 34" id="KW-0812">Transmembrane</keyword>
<comment type="catalytic activity">
    <reaction evidence="25">
        <text>hexan-3-one + NADPH + O2 + H(+) = ethyl butanoate + NADP(+) + H2O</text>
        <dbReference type="Rhea" id="RHEA:54844"/>
        <dbReference type="ChEBI" id="CHEBI:15377"/>
        <dbReference type="ChEBI" id="CHEBI:15378"/>
        <dbReference type="ChEBI" id="CHEBI:15379"/>
        <dbReference type="ChEBI" id="CHEBI:57783"/>
        <dbReference type="ChEBI" id="CHEBI:58349"/>
        <dbReference type="ChEBI" id="CHEBI:88764"/>
        <dbReference type="ChEBI" id="CHEBI:89891"/>
    </reaction>
    <physiologicalReaction direction="left-to-right" evidence="25">
        <dbReference type="Rhea" id="RHEA:54845"/>
    </physiologicalReaction>
</comment>
<evidence type="ECO:0000256" key="11">
    <source>
        <dbReference type="ARBA" id="ARBA00022848"/>
    </source>
</evidence>
<evidence type="ECO:0000256" key="31">
    <source>
        <dbReference type="ARBA" id="ARBA00049443"/>
    </source>
</evidence>
<comment type="similarity">
    <text evidence="4 33">Belongs to the FMO family.</text>
</comment>
<dbReference type="GO" id="GO:0005789">
    <property type="term" value="C:endoplasmic reticulum membrane"/>
    <property type="evidence" value="ECO:0007669"/>
    <property type="project" value="UniProtKB-SubCell"/>
</dbReference>
<evidence type="ECO:0000313" key="35">
    <source>
        <dbReference type="Ensembl" id="ENSSMAP00000040400.1"/>
    </source>
</evidence>
<comment type="catalytic activity">
    <reaction evidence="28">
        <text>octan-3-one + NADPH + O2 + H(+) = ethyl hexanoate + NADP(+) + H2O</text>
        <dbReference type="Rhea" id="RHEA:54856"/>
        <dbReference type="ChEBI" id="CHEBI:15377"/>
        <dbReference type="ChEBI" id="CHEBI:15378"/>
        <dbReference type="ChEBI" id="CHEBI:15379"/>
        <dbReference type="ChEBI" id="CHEBI:57783"/>
        <dbReference type="ChEBI" id="CHEBI:58349"/>
        <dbReference type="ChEBI" id="CHEBI:80946"/>
        <dbReference type="ChEBI" id="CHEBI:86055"/>
    </reaction>
    <physiologicalReaction direction="left-to-right" evidence="28">
        <dbReference type="Rhea" id="RHEA:54857"/>
    </physiologicalReaction>
</comment>
<dbReference type="InterPro" id="IPR050346">
    <property type="entry name" value="FMO-like"/>
</dbReference>
<comment type="catalytic activity">
    <reaction evidence="20">
        <text>hypotaurine + NADH + O2 + H(+) = taurine + NAD(+) + H2O</text>
        <dbReference type="Rhea" id="RHEA:74111"/>
        <dbReference type="ChEBI" id="CHEBI:15377"/>
        <dbReference type="ChEBI" id="CHEBI:15378"/>
        <dbReference type="ChEBI" id="CHEBI:15379"/>
        <dbReference type="ChEBI" id="CHEBI:57540"/>
        <dbReference type="ChEBI" id="CHEBI:57853"/>
        <dbReference type="ChEBI" id="CHEBI:57945"/>
        <dbReference type="ChEBI" id="CHEBI:507393"/>
        <dbReference type="EC" id="1.14.13.8"/>
    </reaction>
    <physiologicalReaction direction="left-to-right" evidence="20">
        <dbReference type="Rhea" id="RHEA:74112"/>
    </physiologicalReaction>
</comment>
<comment type="catalytic activity">
    <reaction evidence="30">
        <text>heptan-4-one + NADPH + O2 + H(+) = propyl butanoate + NADP(+) + H2O</text>
        <dbReference type="Rhea" id="RHEA:54852"/>
        <dbReference type="ChEBI" id="CHEBI:15377"/>
        <dbReference type="ChEBI" id="CHEBI:15378"/>
        <dbReference type="ChEBI" id="CHEBI:15379"/>
        <dbReference type="ChEBI" id="CHEBI:57783"/>
        <dbReference type="ChEBI" id="CHEBI:58349"/>
        <dbReference type="ChEBI" id="CHEBI:89484"/>
        <dbReference type="ChEBI" id="CHEBI:89719"/>
    </reaction>
    <physiologicalReaction direction="left-to-right" evidence="30">
        <dbReference type="Rhea" id="RHEA:54853"/>
    </physiologicalReaction>
</comment>
<evidence type="ECO:0000256" key="19">
    <source>
        <dbReference type="ARBA" id="ARBA00045957"/>
    </source>
</evidence>
<dbReference type="GO" id="GO:0004499">
    <property type="term" value="F:N,N-dimethylaniline monooxygenase activity"/>
    <property type="evidence" value="ECO:0007669"/>
    <property type="project" value="InterPro"/>
</dbReference>
<evidence type="ECO:0000256" key="15">
    <source>
        <dbReference type="ARBA" id="ARBA00023033"/>
    </source>
</evidence>
<keyword evidence="5" id="KW-0488">Methylation</keyword>
<evidence type="ECO:0000256" key="32">
    <source>
        <dbReference type="ARBA" id="ARBA00049475"/>
    </source>
</evidence>
<evidence type="ECO:0000256" key="9">
    <source>
        <dbReference type="ARBA" id="ARBA00022824"/>
    </source>
</evidence>
<keyword evidence="10 33" id="KW-0274">FAD</keyword>
<evidence type="ECO:0000256" key="18">
    <source>
        <dbReference type="ARBA" id="ARBA00045722"/>
    </source>
</evidence>
<evidence type="ECO:0000256" key="20">
    <source>
        <dbReference type="ARBA" id="ARBA00047338"/>
    </source>
</evidence>
<name>A0A8D3BZE2_SCOMX</name>
<evidence type="ECO:0000256" key="26">
    <source>
        <dbReference type="ARBA" id="ARBA00048041"/>
    </source>
</evidence>
<evidence type="ECO:0000256" key="1">
    <source>
        <dbReference type="ARBA" id="ARBA00001974"/>
    </source>
</evidence>
<evidence type="ECO:0000256" key="25">
    <source>
        <dbReference type="ARBA" id="ARBA00047977"/>
    </source>
</evidence>
<comment type="catalytic activity">
    <reaction evidence="24">
        <text>NADPH + O2 + H(+) = H2O2 + NADP(+)</text>
        <dbReference type="Rhea" id="RHEA:11260"/>
        <dbReference type="ChEBI" id="CHEBI:15378"/>
        <dbReference type="ChEBI" id="CHEBI:15379"/>
        <dbReference type="ChEBI" id="CHEBI:16240"/>
        <dbReference type="ChEBI" id="CHEBI:57783"/>
        <dbReference type="ChEBI" id="CHEBI:58349"/>
        <dbReference type="EC" id="1.6.3.1"/>
    </reaction>
    <physiologicalReaction direction="left-to-right" evidence="24">
        <dbReference type="Rhea" id="RHEA:11261"/>
    </physiologicalReaction>
</comment>
<keyword evidence="11" id="KW-0492">Microsome</keyword>
<accession>A0A8D3BZE2</accession>
<keyword evidence="9" id="KW-0256">Endoplasmic reticulum</keyword>
<dbReference type="PIRSF" id="PIRSF000332">
    <property type="entry name" value="FMO"/>
    <property type="match status" value="1"/>
</dbReference>
<dbReference type="Proteomes" id="UP000694558">
    <property type="component" value="Chromosome 12"/>
</dbReference>
<comment type="catalytic activity">
    <reaction evidence="29">
        <text>(2E)-geranial + NADPH + O2 + H(+) = (1E)-2,6-dimethylhepta-1,5-dien-1-yl formate + NADP(+) + H2O</text>
        <dbReference type="Rhea" id="RHEA:54860"/>
        <dbReference type="ChEBI" id="CHEBI:15377"/>
        <dbReference type="ChEBI" id="CHEBI:15378"/>
        <dbReference type="ChEBI" id="CHEBI:15379"/>
        <dbReference type="ChEBI" id="CHEBI:16980"/>
        <dbReference type="ChEBI" id="CHEBI:57783"/>
        <dbReference type="ChEBI" id="CHEBI:58349"/>
        <dbReference type="ChEBI" id="CHEBI:138375"/>
    </reaction>
    <physiologicalReaction direction="left-to-right" evidence="29">
        <dbReference type="Rhea" id="RHEA:54861"/>
    </physiologicalReaction>
</comment>
<reference evidence="35" key="2">
    <citation type="submission" date="2025-08" db="UniProtKB">
        <authorList>
            <consortium name="Ensembl"/>
        </authorList>
    </citation>
    <scope>IDENTIFICATION</scope>
</reference>
<evidence type="ECO:0000256" key="24">
    <source>
        <dbReference type="ARBA" id="ARBA00047864"/>
    </source>
</evidence>
<sequence>MSDRRRRITRAEESHSALVKLTQGRGVFPVLVSTSLKQSHTRTALMCSSCPPCVFGVCSQSSGSVPPFCSALICPAASFSSVQFFLVFFVCCNFSLQRIGQRSVMVRRAAVVGAGSSGLACIKICVDEGLEPVCFESSDDIGGMWRFKESPVPEQSSIYRSLVVNTSKEMMCFSDFPMPAEYPNYMHHSQLLKYFRLYAEHFQLLRYINFQTTVRSVTQRPDFSLSGQWDIVTINRDGEEERHVFDAVLVCKGPNTHPVLPLSDFPGHETFSGRCLHSWEYKDADACRGKRVVVVGIGNSGGDIAVEISRSADKTFLSTRQGAWVMSRASTSGLPVDMTHITRLNNMLTLLLPKTLVNWTTERALNHKYDHGLYGLKPRHRFLDQSPLINDDLPGRILQGAVVMRPNLKGFVESGVVFEDGTVEGNIDAVLFCTGYIGKFPFLPPALSEGIHEELILYKRLFPPSLQHPTLAIVGHFRTKGPVMPIVEMQARWAVKVFSGLKHLPSKEKMLEVIETERQRMMKSYPCPRQAAFQVDYIPYLDFMAKEVGVLPNLLTLLLRDPQLWVKVFFGPCTPYQYRLTGPGQWAGARHAILSQWKRVAQPFKTRAVPEPKTKQSVLTLPWLLTFGGSVIMAVLCLKLSFQCFRVRDIRLTG</sequence>
<evidence type="ECO:0000256" key="22">
    <source>
        <dbReference type="ARBA" id="ARBA00047574"/>
    </source>
</evidence>
<evidence type="ECO:0000256" key="13">
    <source>
        <dbReference type="ARBA" id="ARBA00022989"/>
    </source>
</evidence>
<evidence type="ECO:0000256" key="14">
    <source>
        <dbReference type="ARBA" id="ARBA00023002"/>
    </source>
</evidence>
<evidence type="ECO:0000256" key="17">
    <source>
        <dbReference type="ARBA" id="ARBA00023136"/>
    </source>
</evidence>
<keyword evidence="17 34" id="KW-0472">Membrane</keyword>
<dbReference type="InterPro" id="IPR000960">
    <property type="entry name" value="Flavin_mOase"/>
</dbReference>
<dbReference type="InterPro" id="IPR020946">
    <property type="entry name" value="Flavin_mOase-like"/>
</dbReference>
<protein>
    <recommendedName>
        <fullName evidence="33">Flavin-containing monooxygenase</fullName>
        <ecNumber evidence="33">1.-.-.-</ecNumber>
    </recommendedName>
</protein>
<gene>
    <name evidence="35" type="primary">LOC118318719</name>
</gene>
<evidence type="ECO:0000256" key="23">
    <source>
        <dbReference type="ARBA" id="ARBA00047855"/>
    </source>
</evidence>
<feature type="transmembrane region" description="Helical" evidence="34">
    <location>
        <begin position="621"/>
        <end position="642"/>
    </location>
</feature>
<evidence type="ECO:0000256" key="2">
    <source>
        <dbReference type="ARBA" id="ARBA00004389"/>
    </source>
</evidence>
<dbReference type="AlphaFoldDB" id="A0A8D3BZE2"/>
<evidence type="ECO:0000256" key="8">
    <source>
        <dbReference type="ARBA" id="ARBA00022692"/>
    </source>
</evidence>
<evidence type="ECO:0000256" key="7">
    <source>
        <dbReference type="ARBA" id="ARBA00022630"/>
    </source>
</evidence>
<evidence type="ECO:0000256" key="5">
    <source>
        <dbReference type="ARBA" id="ARBA00022481"/>
    </source>
</evidence>
<dbReference type="GeneTree" id="ENSGT00940000160836"/>
<reference evidence="35" key="1">
    <citation type="submission" date="2023-05" db="EMBL/GenBank/DDBJ databases">
        <title>High-quality long-read genome of Scophthalmus maximus.</title>
        <authorList>
            <person name="Lien S."/>
            <person name="Martinez P."/>
        </authorList>
    </citation>
    <scope>NUCLEOTIDE SEQUENCE [LARGE SCALE GENOMIC DNA]</scope>
</reference>
<keyword evidence="12" id="KW-0521">NADP</keyword>
<evidence type="ECO:0000256" key="6">
    <source>
        <dbReference type="ARBA" id="ARBA00022553"/>
    </source>
</evidence>
<keyword evidence="16" id="KW-0443">Lipid metabolism</keyword>
<dbReference type="PRINTS" id="PR01125">
    <property type="entry name" value="FMOXYGENASE5"/>
</dbReference>
<comment type="function">
    <text evidence="18">Acts as a Baeyer-Villiger monooxygenase on a broad range of substrates. Catalyzes the insertion of an oxygen atom into a carbon-carbon bond adjacent to a carbonyl, which converts ketones to esters. Active on diverse carbonyl compounds, whereas soft nucleophiles are mostly non- or poorly reactive. In contrast with other forms of FMO it is non- or poorly active on 'classical' substrates such as drugs, pesticides, and dietary components containing soft nucleophilic heteroatoms. Able to oxidize drug molecules bearing a carbonyl group on an aliphatic chain, such as nabumetone and pentoxifylline. Also, in the absence of substrates, shows slow but yet significant NADPH oxidase activity. Acts as a positive modulator of cholesterol biosynthesis as well as glucose homeostasis, promoting metabolic aging via pleiotropic effects.</text>
</comment>